<dbReference type="PROSITE" id="PS50850">
    <property type="entry name" value="MFS"/>
    <property type="match status" value="1"/>
</dbReference>
<dbReference type="SUPFAM" id="SSF103473">
    <property type="entry name" value="MFS general substrate transporter"/>
    <property type="match status" value="1"/>
</dbReference>
<feature type="compositionally biased region" description="Basic residues" evidence="5">
    <location>
        <begin position="1"/>
        <end position="11"/>
    </location>
</feature>
<feature type="region of interest" description="Disordered" evidence="5">
    <location>
        <begin position="1"/>
        <end position="25"/>
    </location>
</feature>
<protein>
    <recommendedName>
        <fullName evidence="7">Major facilitator superfamily (MFS) profile domain-containing protein</fullName>
    </recommendedName>
</protein>
<dbReference type="EMBL" id="PPTO01000031">
    <property type="protein sequence ID" value="RDB54429.1"/>
    <property type="molecule type" value="Genomic_DNA"/>
</dbReference>
<feature type="domain" description="Major facilitator superfamily (MFS) profile" evidence="7">
    <location>
        <begin position="50"/>
        <end position="453"/>
    </location>
</feature>
<evidence type="ECO:0000259" key="7">
    <source>
        <dbReference type="PROSITE" id="PS50850"/>
    </source>
</evidence>
<evidence type="ECO:0000256" key="1">
    <source>
        <dbReference type="ARBA" id="ARBA00004651"/>
    </source>
</evidence>
<keyword evidence="3 6" id="KW-1133">Transmembrane helix</keyword>
<reference evidence="8 9" key="1">
    <citation type="journal article" date="2018" name="Elife">
        <title>Discovery and characterization of a prevalent human gut bacterial enzyme sufficient for the inactivation of a family of plant toxins.</title>
        <authorList>
            <person name="Koppel N."/>
            <person name="Bisanz J.E."/>
            <person name="Pandelia M.E."/>
            <person name="Turnbaugh P.J."/>
            <person name="Balskus E.P."/>
        </authorList>
    </citation>
    <scope>NUCLEOTIDE SEQUENCE [LARGE SCALE GENOMIC DNA]</scope>
    <source>
        <strain evidence="8 9">OB21 GAM31</strain>
    </source>
</reference>
<dbReference type="GO" id="GO:0022857">
    <property type="term" value="F:transmembrane transporter activity"/>
    <property type="evidence" value="ECO:0007669"/>
    <property type="project" value="InterPro"/>
</dbReference>
<comment type="caution">
    <text evidence="8">The sequence shown here is derived from an EMBL/GenBank/DDBJ whole genome shotgun (WGS) entry which is preliminary data.</text>
</comment>
<feature type="transmembrane region" description="Helical" evidence="6">
    <location>
        <begin position="48"/>
        <end position="72"/>
    </location>
</feature>
<organism evidence="8 9">
    <name type="scientific">Slackia isoflavoniconvertens</name>
    <dbReference type="NCBI Taxonomy" id="572010"/>
    <lineage>
        <taxon>Bacteria</taxon>
        <taxon>Bacillati</taxon>
        <taxon>Actinomycetota</taxon>
        <taxon>Coriobacteriia</taxon>
        <taxon>Eggerthellales</taxon>
        <taxon>Eggerthellaceae</taxon>
        <taxon>Slackia</taxon>
    </lineage>
</organism>
<dbReference type="Gene3D" id="1.20.1250.20">
    <property type="entry name" value="MFS general substrate transporter like domains"/>
    <property type="match status" value="2"/>
</dbReference>
<keyword evidence="4 6" id="KW-0472">Membrane</keyword>
<dbReference type="InterPro" id="IPR020846">
    <property type="entry name" value="MFS_dom"/>
</dbReference>
<feature type="transmembrane region" description="Helical" evidence="6">
    <location>
        <begin position="205"/>
        <end position="226"/>
    </location>
</feature>
<feature type="transmembrane region" description="Helical" evidence="6">
    <location>
        <begin position="397"/>
        <end position="421"/>
    </location>
</feature>
<evidence type="ECO:0000256" key="3">
    <source>
        <dbReference type="ARBA" id="ARBA00022989"/>
    </source>
</evidence>
<proteinExistence type="predicted"/>
<name>A0A369L6F6_9ACTN</name>
<feature type="transmembrane region" description="Helical" evidence="6">
    <location>
        <begin position="268"/>
        <end position="287"/>
    </location>
</feature>
<evidence type="ECO:0000256" key="2">
    <source>
        <dbReference type="ARBA" id="ARBA00022692"/>
    </source>
</evidence>
<comment type="subcellular location">
    <subcellularLocation>
        <location evidence="1">Cell membrane</location>
        <topology evidence="1">Multi-pass membrane protein</topology>
    </subcellularLocation>
</comment>
<evidence type="ECO:0000256" key="6">
    <source>
        <dbReference type="SAM" id="Phobius"/>
    </source>
</evidence>
<dbReference type="GO" id="GO:0005886">
    <property type="term" value="C:plasma membrane"/>
    <property type="evidence" value="ECO:0007669"/>
    <property type="project" value="UniProtKB-SubCell"/>
</dbReference>
<feature type="transmembrane region" description="Helical" evidence="6">
    <location>
        <begin position="116"/>
        <end position="134"/>
    </location>
</feature>
<dbReference type="Pfam" id="PF07690">
    <property type="entry name" value="MFS_1"/>
    <property type="match status" value="2"/>
</dbReference>
<dbReference type="Proteomes" id="UP000253975">
    <property type="component" value="Unassembled WGS sequence"/>
</dbReference>
<feature type="transmembrane region" description="Helical" evidence="6">
    <location>
        <begin position="307"/>
        <end position="327"/>
    </location>
</feature>
<dbReference type="AlphaFoldDB" id="A0A369L6F6"/>
<evidence type="ECO:0000313" key="8">
    <source>
        <dbReference type="EMBL" id="RDB54429.1"/>
    </source>
</evidence>
<dbReference type="InterPro" id="IPR050327">
    <property type="entry name" value="Proton-linked_MCT"/>
</dbReference>
<feature type="transmembrane region" description="Helical" evidence="6">
    <location>
        <begin position="339"/>
        <end position="357"/>
    </location>
</feature>
<feature type="transmembrane region" description="Helical" evidence="6">
    <location>
        <begin position="427"/>
        <end position="449"/>
    </location>
</feature>
<dbReference type="PANTHER" id="PTHR11360:SF284">
    <property type="entry name" value="EG:103B4.3 PROTEIN-RELATED"/>
    <property type="match status" value="1"/>
</dbReference>
<evidence type="ECO:0000256" key="5">
    <source>
        <dbReference type="SAM" id="MobiDB-lite"/>
    </source>
</evidence>
<dbReference type="InterPro" id="IPR036259">
    <property type="entry name" value="MFS_trans_sf"/>
</dbReference>
<evidence type="ECO:0000313" key="9">
    <source>
        <dbReference type="Proteomes" id="UP000253975"/>
    </source>
</evidence>
<gene>
    <name evidence="8" type="ORF">C1881_10375</name>
</gene>
<feature type="transmembrane region" description="Helical" evidence="6">
    <location>
        <begin position="363"/>
        <end position="385"/>
    </location>
</feature>
<accession>A0A369L6F6</accession>
<dbReference type="InterPro" id="IPR011701">
    <property type="entry name" value="MFS"/>
</dbReference>
<dbReference type="PANTHER" id="PTHR11360">
    <property type="entry name" value="MONOCARBOXYLATE TRANSPORTER"/>
    <property type="match status" value="1"/>
</dbReference>
<sequence length="474" mass="51352">MSHRLRGHHNRSVGEPSAHHGSGIPFRLSFSSGEKRGDVNMRNTTKGWLCVSGGMINLSLSYFSYTLVILLLPLLTEQLGCSLAQASLIFTTSAIASMVASMFLGPIVANHNPKGVYLFGAAGTAVMFLAIAYAPALEWVLAASILFGVANKCNGTLSYQVLATEWFRVGRGTVATMATVVSGLSNTLLSPVAGAAVMHLGLRQAALAAAMLLLVLTAVVTMLMICRGPSYYGMEPIDFNFVMGKTRKRERLQRVAAPYEFAMPASRLLRIPLVWALLLCPMLMLMAERFFYTNEAAIYASMGFDVAQASIMLSVVYIGSMIVVPLFGFLSDRFGPKRILLTYCLIGAVNMFLFPLWCQTGFVGGAILAFFYNVGTVGLYFGSVVTTPLFGQEKSPVLIGWTQVVTSAGSAISPPLAAAMYEWSGSYVLPLAVAGLCYLAAFAIAFFCLSKKSQDYLEKLDEPYRRDELCSELK</sequence>
<feature type="transmembrane region" description="Helical" evidence="6">
    <location>
        <begin position="84"/>
        <end position="104"/>
    </location>
</feature>
<keyword evidence="2 6" id="KW-0812">Transmembrane</keyword>
<evidence type="ECO:0000256" key="4">
    <source>
        <dbReference type="ARBA" id="ARBA00023136"/>
    </source>
</evidence>